<dbReference type="Pfam" id="PF09578">
    <property type="entry name" value="Spore_YabQ"/>
    <property type="match status" value="1"/>
</dbReference>
<dbReference type="InterPro" id="IPR019074">
    <property type="entry name" value="YabQ"/>
</dbReference>
<proteinExistence type="predicted"/>
<gene>
    <name evidence="2" type="ORF">BMMGA3_00345</name>
</gene>
<keyword evidence="1" id="KW-1133">Transmembrane helix</keyword>
<dbReference type="STRING" id="796606.BMMGA3_00345"/>
<dbReference type="KEGG" id="bmet:BMMGA3_00345"/>
<feature type="transmembrane region" description="Helical" evidence="1">
    <location>
        <begin position="39"/>
        <end position="62"/>
    </location>
</feature>
<feature type="transmembrane region" description="Helical" evidence="1">
    <location>
        <begin position="124"/>
        <end position="147"/>
    </location>
</feature>
<dbReference type="NCBIfam" id="TIGR02893">
    <property type="entry name" value="spore_yabQ"/>
    <property type="match status" value="1"/>
</dbReference>
<dbReference type="EMBL" id="CP007739">
    <property type="protein sequence ID" value="AIE58588.1"/>
    <property type="molecule type" value="Genomic_DNA"/>
</dbReference>
<accession>I3EC45</accession>
<organism evidence="2 3">
    <name type="scientific">Bacillus methanolicus (strain MGA3 / ATCC 53907)</name>
    <dbReference type="NCBI Taxonomy" id="796606"/>
    <lineage>
        <taxon>Bacteria</taxon>
        <taxon>Bacillati</taxon>
        <taxon>Bacillota</taxon>
        <taxon>Bacilli</taxon>
        <taxon>Bacillales</taxon>
        <taxon>Bacillaceae</taxon>
        <taxon>Bacillus</taxon>
    </lineage>
</organism>
<dbReference type="AlphaFoldDB" id="I3EC45"/>
<reference evidence="2 3" key="1">
    <citation type="journal article" date="2015" name="BMC Genomics">
        <title>Transcriptome analysis of thermophilic methylotrophic Bacillus methanolicus MGA3 using RNA-sequencing provides detailed insights into its previously uncharted transcriptional landscape.</title>
        <authorList>
            <person name="Irla M."/>
            <person name="Neshat A."/>
            <person name="Brautaset T."/>
            <person name="Ruckert C."/>
            <person name="Kalinowski J."/>
            <person name="Wendisch V.F."/>
        </authorList>
    </citation>
    <scope>NUCLEOTIDE SEQUENCE [LARGE SCALE GENOMIC DNA]</scope>
    <source>
        <strain evidence="3">MGA3 / ATCC 53907</strain>
    </source>
</reference>
<feature type="transmembrane region" description="Helical" evidence="1">
    <location>
        <begin position="94"/>
        <end position="118"/>
    </location>
</feature>
<keyword evidence="3" id="KW-1185">Reference proteome</keyword>
<feature type="transmembrane region" description="Helical" evidence="1">
    <location>
        <begin position="68"/>
        <end position="87"/>
    </location>
</feature>
<evidence type="ECO:0000313" key="3">
    <source>
        <dbReference type="Proteomes" id="UP000027602"/>
    </source>
</evidence>
<keyword evidence="1" id="KW-0812">Transmembrane</keyword>
<sequence>MTLSTQFITMLAMIGMGSFFGAALDTYNRFLQRSRRKKWFVFMNDLLFWLLQALIIFYVLFLVNKGEIRFFIFIALLCGFAAYQSLIKQLYLRLLEFAISIFVATYKFVVKTIQMLIIRPLQSLFLLVISIVVMIGRGLFALVKFVFKVLVFIGKTLWRPIQGLLFFFWRLMPKNIKKFVEKLYNKMAGIIHSLKKYVVSFKNRWKNRKE</sequence>
<dbReference type="HOGENOM" id="CLU_113225_0_0_9"/>
<dbReference type="Proteomes" id="UP000027602">
    <property type="component" value="Chromosome"/>
</dbReference>
<evidence type="ECO:0000313" key="2">
    <source>
        <dbReference type="EMBL" id="AIE58588.1"/>
    </source>
</evidence>
<dbReference type="eggNOG" id="ENOG5032RAH">
    <property type="taxonomic scope" value="Bacteria"/>
</dbReference>
<name>I3EC45_BACMM</name>
<keyword evidence="1" id="KW-0472">Membrane</keyword>
<evidence type="ECO:0000256" key="1">
    <source>
        <dbReference type="SAM" id="Phobius"/>
    </source>
</evidence>
<dbReference type="RefSeq" id="WP_003347172.1">
    <property type="nucleotide sequence ID" value="NZ_ADWW01000001.1"/>
</dbReference>
<dbReference type="OrthoDB" id="1653819at2"/>
<feature type="transmembrane region" description="Helical" evidence="1">
    <location>
        <begin position="6"/>
        <end position="27"/>
    </location>
</feature>
<protein>
    <submittedName>
        <fullName evidence="2">Spore cortex biosynthesis protein YabQ</fullName>
    </submittedName>
</protein>